<proteinExistence type="predicted"/>
<dbReference type="Proteomes" id="UP000595847">
    <property type="component" value="Chromosome"/>
</dbReference>
<reference evidence="2" key="2">
    <citation type="submission" date="2021-04" db="EMBL/GenBank/DDBJ databases">
        <title>Brevibacillus composti FJAT-54423, complete genome.</title>
        <authorList>
            <person name="Tang R."/>
        </authorList>
    </citation>
    <scope>NUCLEOTIDE SEQUENCE</scope>
    <source>
        <strain evidence="2">FJAT-54424</strain>
    </source>
</reference>
<evidence type="ECO:0000313" key="3">
    <source>
        <dbReference type="Proteomes" id="UP000595847"/>
    </source>
</evidence>
<evidence type="ECO:0000313" key="1">
    <source>
        <dbReference type="EMBL" id="QQE73166.1"/>
    </source>
</evidence>
<dbReference type="EMBL" id="CP073708">
    <property type="protein sequence ID" value="QUO40245.1"/>
    <property type="molecule type" value="Genomic_DNA"/>
</dbReference>
<accession>A0A7T5EIE5</accession>
<organism evidence="1 3">
    <name type="scientific">Brevibacillus composti</name>
    <dbReference type="NCBI Taxonomy" id="2796470"/>
    <lineage>
        <taxon>Bacteria</taxon>
        <taxon>Bacillati</taxon>
        <taxon>Bacillota</taxon>
        <taxon>Bacilli</taxon>
        <taxon>Bacillales</taxon>
        <taxon>Paenibacillaceae</taxon>
        <taxon>Brevibacillus</taxon>
    </lineage>
</organism>
<evidence type="ECO:0000313" key="4">
    <source>
        <dbReference type="Proteomes" id="UP000677234"/>
    </source>
</evidence>
<dbReference type="Proteomes" id="UP000677234">
    <property type="component" value="Chromosome"/>
</dbReference>
<keyword evidence="4" id="KW-1185">Reference proteome</keyword>
<evidence type="ECO:0000313" key="2">
    <source>
        <dbReference type="EMBL" id="QUO40245.1"/>
    </source>
</evidence>
<protein>
    <submittedName>
        <fullName evidence="1">Uncharacterized protein</fullName>
    </submittedName>
</protein>
<dbReference type="KEGG" id="bcop:JD108_14745"/>
<gene>
    <name evidence="1" type="ORF">JD108_14745</name>
    <name evidence="2" type="ORF">KDJ56_14690</name>
</gene>
<sequence length="141" mass="15721">MNAVALDQFTAMERARAWASHHNLTVYKTAYKVGQYGPYLELHFVTPQVAERHSALIAQLSAEIGLPVTYATEPKPTHMSEMLASILPPIWNVSKSHSLHKDAGQFVVKAFGAAKIPREEIEVVRTKFAEMTGYTLVIREA</sequence>
<name>A0A7T5EIE5_9BACL</name>
<reference evidence="1 3" key="1">
    <citation type="submission" date="2020-12" db="EMBL/GenBank/DDBJ databases">
        <title>strain FJAT-54423T represents a novel species of the genus Brevibacillus.</title>
        <authorList>
            <person name="Tang R."/>
        </authorList>
    </citation>
    <scope>NUCLEOTIDE SEQUENCE [LARGE SCALE GENOMIC DNA]</scope>
    <source>
        <strain evidence="1 3">FJAT-54423</strain>
    </source>
</reference>
<dbReference type="RefSeq" id="WP_198826796.1">
    <property type="nucleotide sequence ID" value="NZ_CP066308.1"/>
</dbReference>
<dbReference type="AlphaFoldDB" id="A0A7T5EIE5"/>
<dbReference type="EMBL" id="CP066308">
    <property type="protein sequence ID" value="QQE73166.1"/>
    <property type="molecule type" value="Genomic_DNA"/>
</dbReference>